<name>W0QA85_9PAST</name>
<dbReference type="OrthoDB" id="1158171at2"/>
<dbReference type="AlphaFoldDB" id="W0QA85"/>
<dbReference type="Gene3D" id="2.120.10.30">
    <property type="entry name" value="TolB, C-terminal domain"/>
    <property type="match status" value="1"/>
</dbReference>
<evidence type="ECO:0000259" key="2">
    <source>
        <dbReference type="Pfam" id="PF08450"/>
    </source>
</evidence>
<dbReference type="PANTHER" id="PTHR11799">
    <property type="entry name" value="PARAOXONASE"/>
    <property type="match status" value="1"/>
</dbReference>
<dbReference type="InterPro" id="IPR013658">
    <property type="entry name" value="SGL"/>
</dbReference>
<dbReference type="PROSITE" id="PS51257">
    <property type="entry name" value="PROKAR_LIPOPROTEIN"/>
    <property type="match status" value="1"/>
</dbReference>
<dbReference type="InterPro" id="IPR051288">
    <property type="entry name" value="Serum_paraoxonase/arylesterase"/>
</dbReference>
<evidence type="ECO:0000313" key="4">
    <source>
        <dbReference type="Proteomes" id="UP000066995"/>
    </source>
</evidence>
<dbReference type="SUPFAM" id="SSF63829">
    <property type="entry name" value="Calcium-dependent phosphotriesterase"/>
    <property type="match status" value="1"/>
</dbReference>
<dbReference type="eggNOG" id="COG3386">
    <property type="taxonomic scope" value="Bacteria"/>
</dbReference>
<dbReference type="PANTHER" id="PTHR11799:SF12">
    <property type="entry name" value="PARAOXONASE-RELATED"/>
    <property type="match status" value="1"/>
</dbReference>
<feature type="signal peptide" evidence="1">
    <location>
        <begin position="1"/>
        <end position="20"/>
    </location>
</feature>
<dbReference type="EMBL" id="CP006943">
    <property type="protein sequence ID" value="AHG75799.1"/>
    <property type="molecule type" value="Genomic_DNA"/>
</dbReference>
<evidence type="ECO:0000313" key="3">
    <source>
        <dbReference type="EMBL" id="AHG75799.1"/>
    </source>
</evidence>
<dbReference type="RefSeq" id="WP_025217509.1">
    <property type="nucleotide sequence ID" value="NZ_CP006943.1"/>
</dbReference>
<dbReference type="InterPro" id="IPR011042">
    <property type="entry name" value="6-blade_b-propeller_TolB-like"/>
</dbReference>
<gene>
    <name evidence="3" type="ORF">X808_12760</name>
</gene>
<dbReference type="Pfam" id="PF08450">
    <property type="entry name" value="SGL"/>
    <property type="match status" value="1"/>
</dbReference>
<sequence>MKLKHSLIALTLATLGVACSTLNPPVSLNSAQEVSELNYIEDLKSPEDLVQIPNTKWIIASGMTHHSGLYLIDSQSKATARLIAPKANKVSAQFPHSQPQPHADEMQIHGLSIRAIGSGKSLLYAVNHNGFDKNITRETIEIFEVNANTATPSITWLGNVPMPKDDQGRYLAGNSVVSGADGTIYTTVMMHPEHNLTEMIAGKITGAVYRWTPTTQKFEKLQGTEFNGNNGIELSKDGKFIYVAHMKKLSKLTNTNPAKEVATSELNYGVFDNLHWAGNKLITAGSRTQNCGETMTYDCLKDFHITTIAPDNLTITPLYQGKYTQDFSGVSTVLPVGKTYYLGSFYRDKMAYFEMK</sequence>
<feature type="domain" description="SMP-30/Gluconolactonase/LRE-like region" evidence="2">
    <location>
        <begin position="69"/>
        <end position="244"/>
    </location>
</feature>
<feature type="chain" id="PRO_5004793244" description="SMP-30/Gluconolactonase/LRE-like region domain-containing protein" evidence="1">
    <location>
        <begin position="21"/>
        <end position="356"/>
    </location>
</feature>
<dbReference type="STRING" id="1433287.X808_12760"/>
<protein>
    <recommendedName>
        <fullName evidence="2">SMP-30/Gluconolactonase/LRE-like region domain-containing protein</fullName>
    </recommendedName>
</protein>
<keyword evidence="4" id="KW-1185">Reference proteome</keyword>
<dbReference type="KEGG" id="mvi:X808_12760"/>
<dbReference type="Proteomes" id="UP000066995">
    <property type="component" value="Chromosome"/>
</dbReference>
<dbReference type="HOGENOM" id="CLU_065791_0_0_6"/>
<dbReference type="PATRIC" id="fig|1433287.3.peg.1279"/>
<organism evidence="3 4">
    <name type="scientific">Mannheimia varigena USDA-ARS-USMARC-1296</name>
    <dbReference type="NCBI Taxonomy" id="1433287"/>
    <lineage>
        <taxon>Bacteria</taxon>
        <taxon>Pseudomonadati</taxon>
        <taxon>Pseudomonadota</taxon>
        <taxon>Gammaproteobacteria</taxon>
        <taxon>Pasteurellales</taxon>
        <taxon>Pasteurellaceae</taxon>
        <taxon>Mannheimia</taxon>
    </lineage>
</organism>
<accession>W0QA85</accession>
<evidence type="ECO:0000256" key="1">
    <source>
        <dbReference type="SAM" id="SignalP"/>
    </source>
</evidence>
<keyword evidence="1" id="KW-0732">Signal</keyword>
<reference evidence="3 4" key="1">
    <citation type="submission" date="2013-12" db="EMBL/GenBank/DDBJ databases">
        <title>Annotation of the Mannheimia varigena USDA-ARS-USMARC-1296 complete genome.</title>
        <authorList>
            <person name="Harhay G.P."/>
            <person name="Clawson M.L."/>
            <person name="Murray R.W."/>
            <person name="Lubbers B.V."/>
            <person name="Heaton M.P."/>
            <person name="Chitko-Mckown C.G."/>
            <person name="Harhay D.M."/>
            <person name="Smith T.P.L."/>
        </authorList>
    </citation>
    <scope>NUCLEOTIDE SEQUENCE [LARGE SCALE GENOMIC DNA]</scope>
    <source>
        <strain evidence="3 4">USDA-ARS-USMARC-1296</strain>
    </source>
</reference>
<proteinExistence type="predicted"/>